<name>A0A482ZC52_9ARAC</name>
<reference evidence="5" key="1">
    <citation type="submission" date="2017-03" db="EMBL/GenBank/DDBJ databases">
        <authorList>
            <person name="QRISCLOUD D."/>
        </authorList>
    </citation>
    <scope>NUCLEOTIDE SEQUENCE</scope>
</reference>
<dbReference type="InterPro" id="IPR011142">
    <property type="entry name" value="Spider_toxin_CSTX_Knottin_CS"/>
</dbReference>
<dbReference type="PROSITE" id="PS60029">
    <property type="entry name" value="SPIDER_CSTX"/>
    <property type="match status" value="1"/>
</dbReference>
<feature type="chain" id="PRO_5019749060" evidence="4">
    <location>
        <begin position="17"/>
        <end position="138"/>
    </location>
</feature>
<dbReference type="EMBL" id="HAGM01000234">
    <property type="protein sequence ID" value="SMD29320.1"/>
    <property type="molecule type" value="Transcribed_RNA"/>
</dbReference>
<evidence type="ECO:0000256" key="4">
    <source>
        <dbReference type="SAM" id="SignalP"/>
    </source>
</evidence>
<dbReference type="Pfam" id="PF10530">
    <property type="entry name" value="Toxin_35"/>
    <property type="match status" value="1"/>
</dbReference>
<reference evidence="5" key="2">
    <citation type="submission" date="2019-04" db="EMBL/GenBank/DDBJ databases">
        <title>Unravelling the molecular evolution of spider venoms.</title>
        <authorList>
            <person name="Pineda S."/>
        </authorList>
    </citation>
    <scope>NUCLEOTIDE SEQUENCE</scope>
</reference>
<evidence type="ECO:0000256" key="3">
    <source>
        <dbReference type="ARBA" id="ARBA00023157"/>
    </source>
</evidence>
<evidence type="ECO:0000256" key="1">
    <source>
        <dbReference type="ARBA" id="ARBA00004613"/>
    </source>
</evidence>
<keyword evidence="2" id="KW-0964">Secreted</keyword>
<keyword evidence="3" id="KW-1015">Disulfide bond</keyword>
<keyword evidence="4" id="KW-0732">Signal</keyword>
<protein>
    <submittedName>
        <fullName evidence="5">U42-Austrotoxin-Ht1a_1</fullName>
    </submittedName>
</protein>
<evidence type="ECO:0000313" key="5">
    <source>
        <dbReference type="EMBL" id="SMD29320.1"/>
    </source>
</evidence>
<feature type="signal peptide" evidence="4">
    <location>
        <begin position="1"/>
        <end position="16"/>
    </location>
</feature>
<dbReference type="GO" id="GO:0005576">
    <property type="term" value="C:extracellular region"/>
    <property type="evidence" value="ECO:0007669"/>
    <property type="project" value="UniProtKB-SubCell"/>
</dbReference>
<comment type="subcellular location">
    <subcellularLocation>
        <location evidence="1">Secreted</location>
    </subcellularLocation>
</comment>
<dbReference type="AlphaFoldDB" id="A0A482ZC52"/>
<dbReference type="InterPro" id="IPR019553">
    <property type="entry name" value="Spider_toxin_CSTX_knottin"/>
</dbReference>
<dbReference type="GO" id="GO:0090729">
    <property type="term" value="F:toxin activity"/>
    <property type="evidence" value="ECO:0007669"/>
    <property type="project" value="InterPro"/>
</dbReference>
<sequence>MWVLAILCKVSKVLLCQDKTASHDEGYFVSCSLCILPFVCFEHREKAAFDNLLEGFGSPNEEEARQKQCILRTHECTNNRHGCCRGEYMKDDCTCFYAEKTDPKAKDVEVCSCQQPWLSKALETAVRLYLKTKKWLPG</sequence>
<evidence type="ECO:0000256" key="2">
    <source>
        <dbReference type="ARBA" id="ARBA00022525"/>
    </source>
</evidence>
<accession>A0A482ZC52</accession>
<organism evidence="5">
    <name type="scientific">Hickmania troglodytes</name>
    <dbReference type="NCBI Taxonomy" id="489260"/>
    <lineage>
        <taxon>Eukaryota</taxon>
        <taxon>Metazoa</taxon>
        <taxon>Ecdysozoa</taxon>
        <taxon>Arthropoda</taxon>
        <taxon>Chelicerata</taxon>
        <taxon>Arachnida</taxon>
        <taxon>Araneae</taxon>
        <taxon>Araneomorphae</taxon>
        <taxon>Austrochilidae</taxon>
        <taxon>Hickmania</taxon>
    </lineage>
</organism>
<proteinExistence type="predicted"/>